<dbReference type="AlphaFoldDB" id="R7YYZ2"/>
<dbReference type="PANTHER" id="PTHR42085:SF1">
    <property type="entry name" value="F-BOX DOMAIN-CONTAINING PROTEIN"/>
    <property type="match status" value="1"/>
</dbReference>
<dbReference type="OMA" id="AIFYHEN"/>
<dbReference type="HOGENOM" id="CLU_1085917_0_0_1"/>
<dbReference type="OrthoDB" id="62952at2759"/>
<evidence type="ECO:0000313" key="2">
    <source>
        <dbReference type="EMBL" id="EON66896.1"/>
    </source>
</evidence>
<reference evidence="3" key="1">
    <citation type="submission" date="2012-06" db="EMBL/GenBank/DDBJ databases">
        <title>The genome sequence of Coniosporium apollinis CBS 100218.</title>
        <authorList>
            <consortium name="The Broad Institute Genome Sequencing Platform"/>
            <person name="Cuomo C."/>
            <person name="Gorbushina A."/>
            <person name="Noack S."/>
            <person name="Walker B."/>
            <person name="Young S.K."/>
            <person name="Zeng Q."/>
            <person name="Gargeya S."/>
            <person name="Fitzgerald M."/>
            <person name="Haas B."/>
            <person name="Abouelleil A."/>
            <person name="Alvarado L."/>
            <person name="Arachchi H.M."/>
            <person name="Berlin A.M."/>
            <person name="Chapman S.B."/>
            <person name="Goldberg J."/>
            <person name="Griggs A."/>
            <person name="Gujja S."/>
            <person name="Hansen M."/>
            <person name="Howarth C."/>
            <person name="Imamovic A."/>
            <person name="Larimer J."/>
            <person name="McCowan C."/>
            <person name="Montmayeur A."/>
            <person name="Murphy C."/>
            <person name="Neiman D."/>
            <person name="Pearson M."/>
            <person name="Priest M."/>
            <person name="Roberts A."/>
            <person name="Saif S."/>
            <person name="Shea T."/>
            <person name="Sisk P."/>
            <person name="Sykes S."/>
            <person name="Wortman J."/>
            <person name="Nusbaum C."/>
            <person name="Birren B."/>
        </authorList>
    </citation>
    <scope>NUCLEOTIDE SEQUENCE [LARGE SCALE GENOMIC DNA]</scope>
    <source>
        <strain evidence="3">CBS 100218</strain>
    </source>
</reference>
<dbReference type="Proteomes" id="UP000016924">
    <property type="component" value="Unassembled WGS sequence"/>
</dbReference>
<protein>
    <recommendedName>
        <fullName evidence="4">F-box domain-containing protein</fullName>
    </recommendedName>
</protein>
<dbReference type="EMBL" id="JH767583">
    <property type="protein sequence ID" value="EON66896.1"/>
    <property type="molecule type" value="Genomic_DNA"/>
</dbReference>
<evidence type="ECO:0008006" key="4">
    <source>
        <dbReference type="Google" id="ProtNLM"/>
    </source>
</evidence>
<evidence type="ECO:0000313" key="3">
    <source>
        <dbReference type="Proteomes" id="UP000016924"/>
    </source>
</evidence>
<dbReference type="GeneID" id="19903610"/>
<dbReference type="InterPro" id="IPR038883">
    <property type="entry name" value="AN11006-like"/>
</dbReference>
<evidence type="ECO:0000256" key="1">
    <source>
        <dbReference type="SAM" id="MobiDB-lite"/>
    </source>
</evidence>
<name>R7YYZ2_CONA1</name>
<dbReference type="PANTHER" id="PTHR42085">
    <property type="entry name" value="F-BOX DOMAIN-CONTAINING PROTEIN"/>
    <property type="match status" value="1"/>
</dbReference>
<proteinExistence type="predicted"/>
<gene>
    <name evidence="2" type="ORF">W97_06299</name>
</gene>
<sequence length="256" mass="28947">MAVTRSQTSKKRSRLDAGAADQQPTKKTRAASARNIRKIRKTECDLTDGDLSAPSQPVPLPKESAKTTKPGNPLMRLPGELRNEIYRLVLVSNNQLLVTKSSIPTQPPLTMVSHQIRKEAIAIFYHENKFGVEVVNNDGSHEGVWLAKIGRENTNLLDFSRVHEDYYIFLFSQNSTDPWTNLLQWLKDFYHYKAGSPGSGPIRGNRMRPISVLVLLFNAAEKLRKAKTSWETAEHVLTIMGEVAECKRPNWKPKIE</sequence>
<feature type="region of interest" description="Disordered" evidence="1">
    <location>
        <begin position="1"/>
        <end position="75"/>
    </location>
</feature>
<dbReference type="eggNOG" id="ENOG502SWCA">
    <property type="taxonomic scope" value="Eukaryota"/>
</dbReference>
<organism evidence="2 3">
    <name type="scientific">Coniosporium apollinis (strain CBS 100218)</name>
    <name type="common">Rock-inhabiting black yeast</name>
    <dbReference type="NCBI Taxonomy" id="1168221"/>
    <lineage>
        <taxon>Eukaryota</taxon>
        <taxon>Fungi</taxon>
        <taxon>Dikarya</taxon>
        <taxon>Ascomycota</taxon>
        <taxon>Pezizomycotina</taxon>
        <taxon>Dothideomycetes</taxon>
        <taxon>Dothideomycetes incertae sedis</taxon>
        <taxon>Coniosporium</taxon>
    </lineage>
</organism>
<accession>R7YYZ2</accession>
<keyword evidence="3" id="KW-1185">Reference proteome</keyword>
<dbReference type="RefSeq" id="XP_007782213.1">
    <property type="nucleotide sequence ID" value="XM_007784023.1"/>
</dbReference>